<comment type="similarity">
    <text evidence="2 8">Belongs to the cation transport ATPase (P-type) (TC 3.A.3) family. Type IB subfamily.</text>
</comment>
<sequence>MPSTAPVSLEERLMLPLTLAASFGMAAAFFGTFVLPGIWLTAGLALVYLAAGLPTGLRALGALFKDHVLDIDLLMIIAALAALAVGAPLEGAVLLTLFSISGTLEHRAMGRARRAIEALMALRPETALRLSATGATEEIPVAALREGDLLVLRPGARVPVDGVLVTGEGTVDEATITGESMPVSKVPGAKLFEATVNLNSVLTMRASATVESSTVARMIDMVTEAQAARAPSETFSAWFGQRYTVAVLLGAMLAFVVLWGMGASASDALYRAAVLLVAASPCAVVISVPAAMLSALAAAARGGVLFKGGAALEALAEVKSFSFDKTGTLTTGVAEVTDLTSEIPEGRMLALLSGLEAQSEHPIAAAIRRRAEAEGLAPAAIRDVVTHPSEGITGIDEEGPIWAGNQRMLERMGARVDTAGAQRLKASAQTVTWIGRGEQLIGGVTVADRPRPSSAAGLSQLRAAGVAQLALMTGDRRPVAERIGRELGFSDAEIHAELLPEDKVKLVAALAEKGRTAFVGDGVNDAAALARADVGVAMGVAGSEVALQAADVALLSEDMTRLAAARTLALRTRRIIRQNLGFALAMMVLLVVSALFFELPLPLAVIGHEGGTVLVVLNGLRLLADPIRNDRGAARKAASHPSSQPQEVSHV</sequence>
<feature type="transmembrane region" description="Helical" evidence="8">
    <location>
        <begin position="603"/>
        <end position="624"/>
    </location>
</feature>
<dbReference type="GO" id="GO:0046872">
    <property type="term" value="F:metal ion binding"/>
    <property type="evidence" value="ECO:0007669"/>
    <property type="project" value="UniProtKB-KW"/>
</dbReference>
<evidence type="ECO:0000256" key="1">
    <source>
        <dbReference type="ARBA" id="ARBA00004370"/>
    </source>
</evidence>
<dbReference type="GO" id="GO:0016887">
    <property type="term" value="F:ATP hydrolysis activity"/>
    <property type="evidence" value="ECO:0007669"/>
    <property type="project" value="InterPro"/>
</dbReference>
<feature type="transmembrane region" description="Helical" evidence="8">
    <location>
        <begin position="268"/>
        <end position="297"/>
    </location>
</feature>
<dbReference type="RefSeq" id="WP_051911451.1">
    <property type="nucleotide sequence ID" value="NZ_JGYG01000024.1"/>
</dbReference>
<name>A0A086XUC8_9RHOB</name>
<dbReference type="InterPro" id="IPR008250">
    <property type="entry name" value="ATPase_P-typ_transduc_dom_A_sf"/>
</dbReference>
<keyword evidence="4 8" id="KW-1133">Transmembrane helix</keyword>
<keyword evidence="11" id="KW-1185">Reference proteome</keyword>
<dbReference type="Gene3D" id="2.70.150.10">
    <property type="entry name" value="Calcium-transporting ATPase, cytoplasmic transduction domain A"/>
    <property type="match status" value="1"/>
</dbReference>
<evidence type="ECO:0000256" key="4">
    <source>
        <dbReference type="ARBA" id="ARBA00022989"/>
    </source>
</evidence>
<feature type="transmembrane region" description="Helical" evidence="8">
    <location>
        <begin position="580"/>
        <end position="597"/>
    </location>
</feature>
<proteinExistence type="inferred from homology"/>
<keyword evidence="3 8" id="KW-0812">Transmembrane</keyword>
<dbReference type="InterPro" id="IPR051014">
    <property type="entry name" value="Cation_Transport_ATPase_IB"/>
</dbReference>
<evidence type="ECO:0000256" key="8">
    <source>
        <dbReference type="RuleBase" id="RU362081"/>
    </source>
</evidence>
<gene>
    <name evidence="10" type="ORF">CN97_08030</name>
</gene>
<dbReference type="EMBL" id="JGYG01000024">
    <property type="protein sequence ID" value="KFI25628.1"/>
    <property type="molecule type" value="Genomic_DNA"/>
</dbReference>
<comment type="catalytic activity">
    <reaction evidence="7">
        <text>Zn(2+)(in) + ATP + H2O = Zn(2+)(out) + ADP + phosphate + H(+)</text>
        <dbReference type="Rhea" id="RHEA:20621"/>
        <dbReference type="ChEBI" id="CHEBI:15377"/>
        <dbReference type="ChEBI" id="CHEBI:15378"/>
        <dbReference type="ChEBI" id="CHEBI:29105"/>
        <dbReference type="ChEBI" id="CHEBI:30616"/>
        <dbReference type="ChEBI" id="CHEBI:43474"/>
        <dbReference type="ChEBI" id="CHEBI:456216"/>
        <dbReference type="EC" id="7.2.2.12"/>
    </reaction>
</comment>
<dbReference type="NCBIfam" id="TIGR01525">
    <property type="entry name" value="ATPase-IB_hvy"/>
    <property type="match status" value="1"/>
</dbReference>
<accession>A0A086XUC8</accession>
<dbReference type="InterPro" id="IPR059000">
    <property type="entry name" value="ATPase_P-type_domA"/>
</dbReference>
<dbReference type="SUPFAM" id="SSF81653">
    <property type="entry name" value="Calcium ATPase, transduction domain A"/>
    <property type="match status" value="1"/>
</dbReference>
<dbReference type="AlphaFoldDB" id="A0A086XUC8"/>
<dbReference type="InterPro" id="IPR023299">
    <property type="entry name" value="ATPase_P-typ_cyto_dom_N"/>
</dbReference>
<dbReference type="STRING" id="195105.CN97_08030"/>
<dbReference type="InterPro" id="IPR018303">
    <property type="entry name" value="ATPase_P-typ_P_site"/>
</dbReference>
<comment type="subcellular location">
    <subcellularLocation>
        <location evidence="8">Cell membrane</location>
    </subcellularLocation>
    <subcellularLocation>
        <location evidence="1">Membrane</location>
    </subcellularLocation>
</comment>
<dbReference type="Proteomes" id="UP000028826">
    <property type="component" value="Unassembled WGS sequence"/>
</dbReference>
<evidence type="ECO:0000313" key="10">
    <source>
        <dbReference type="EMBL" id="KFI25628.1"/>
    </source>
</evidence>
<dbReference type="eggNOG" id="COG2217">
    <property type="taxonomic scope" value="Bacteria"/>
</dbReference>
<dbReference type="PROSITE" id="PS00154">
    <property type="entry name" value="ATPASE_E1_E2"/>
    <property type="match status" value="1"/>
</dbReference>
<evidence type="ECO:0000259" key="9">
    <source>
        <dbReference type="Pfam" id="PF00122"/>
    </source>
</evidence>
<evidence type="ECO:0000256" key="2">
    <source>
        <dbReference type="ARBA" id="ARBA00006024"/>
    </source>
</evidence>
<dbReference type="NCBIfam" id="TIGR01494">
    <property type="entry name" value="ATPase_P-type"/>
    <property type="match status" value="1"/>
</dbReference>
<dbReference type="PRINTS" id="PR00943">
    <property type="entry name" value="CUATPASE"/>
</dbReference>
<dbReference type="Pfam" id="PF00702">
    <property type="entry name" value="Hydrolase"/>
    <property type="match status" value="1"/>
</dbReference>
<dbReference type="InterPro" id="IPR001757">
    <property type="entry name" value="P_typ_ATPase"/>
</dbReference>
<dbReference type="Pfam" id="PF00122">
    <property type="entry name" value="E1-E2_ATPase"/>
    <property type="match status" value="1"/>
</dbReference>
<keyword evidence="8" id="KW-1003">Cell membrane</keyword>
<reference evidence="10 11" key="1">
    <citation type="submission" date="2014-03" db="EMBL/GenBank/DDBJ databases">
        <title>Genome of Haematobacter massiliensis CCUG 47968.</title>
        <authorList>
            <person name="Wang D."/>
            <person name="Wang G."/>
        </authorList>
    </citation>
    <scope>NUCLEOTIDE SEQUENCE [LARGE SCALE GENOMIC DNA]</scope>
    <source>
        <strain evidence="10 11">CCUG 47968</strain>
    </source>
</reference>
<feature type="domain" description="P-type ATPase A" evidence="9">
    <location>
        <begin position="122"/>
        <end position="222"/>
    </location>
</feature>
<feature type="transmembrane region" description="Helical" evidence="8">
    <location>
        <begin position="76"/>
        <end position="104"/>
    </location>
</feature>
<keyword evidence="8" id="KW-0547">Nucleotide-binding</keyword>
<dbReference type="GO" id="GO:0016463">
    <property type="term" value="F:P-type zinc transporter activity"/>
    <property type="evidence" value="ECO:0007669"/>
    <property type="project" value="UniProtKB-EC"/>
</dbReference>
<feature type="transmembrane region" description="Helical" evidence="8">
    <location>
        <begin position="42"/>
        <end position="64"/>
    </location>
</feature>
<evidence type="ECO:0000256" key="6">
    <source>
        <dbReference type="ARBA" id="ARBA00039097"/>
    </source>
</evidence>
<organism evidence="10 11">
    <name type="scientific">Haematobacter massiliensis</name>
    <dbReference type="NCBI Taxonomy" id="195105"/>
    <lineage>
        <taxon>Bacteria</taxon>
        <taxon>Pseudomonadati</taxon>
        <taxon>Pseudomonadota</taxon>
        <taxon>Alphaproteobacteria</taxon>
        <taxon>Rhodobacterales</taxon>
        <taxon>Paracoccaceae</taxon>
        <taxon>Haematobacter</taxon>
    </lineage>
</organism>
<keyword evidence="8" id="KW-0067">ATP-binding</keyword>
<dbReference type="PANTHER" id="PTHR48085:SF5">
    <property type="entry name" value="CADMIUM_ZINC-TRANSPORTING ATPASE HMA4-RELATED"/>
    <property type="match status" value="1"/>
</dbReference>
<dbReference type="InterPro" id="IPR027256">
    <property type="entry name" value="P-typ_ATPase_IB"/>
</dbReference>
<dbReference type="SUPFAM" id="SSF56784">
    <property type="entry name" value="HAD-like"/>
    <property type="match status" value="1"/>
</dbReference>
<keyword evidence="5 8" id="KW-0472">Membrane</keyword>
<evidence type="ECO:0000256" key="7">
    <source>
        <dbReference type="ARBA" id="ARBA00047308"/>
    </source>
</evidence>
<dbReference type="InterPro" id="IPR023298">
    <property type="entry name" value="ATPase_P-typ_TM_dom_sf"/>
</dbReference>
<dbReference type="FunFam" id="2.70.150.10:FF:000002">
    <property type="entry name" value="Copper-transporting ATPase 1, putative"/>
    <property type="match status" value="1"/>
</dbReference>
<dbReference type="GO" id="GO:0005886">
    <property type="term" value="C:plasma membrane"/>
    <property type="evidence" value="ECO:0007669"/>
    <property type="project" value="UniProtKB-SubCell"/>
</dbReference>
<evidence type="ECO:0000313" key="11">
    <source>
        <dbReference type="Proteomes" id="UP000028826"/>
    </source>
</evidence>
<feature type="transmembrane region" description="Helical" evidence="8">
    <location>
        <begin position="13"/>
        <end position="35"/>
    </location>
</feature>
<dbReference type="PROSITE" id="PS01229">
    <property type="entry name" value="COF_2"/>
    <property type="match status" value="1"/>
</dbReference>
<dbReference type="PANTHER" id="PTHR48085">
    <property type="entry name" value="CADMIUM/ZINC-TRANSPORTING ATPASE HMA2-RELATED"/>
    <property type="match status" value="1"/>
</dbReference>
<dbReference type="Gene3D" id="3.40.50.1000">
    <property type="entry name" value="HAD superfamily/HAD-like"/>
    <property type="match status" value="1"/>
</dbReference>
<dbReference type="EC" id="7.2.2.12" evidence="6"/>
<protein>
    <recommendedName>
        <fullName evidence="6">P-type Zn(2+) transporter</fullName>
        <ecNumber evidence="6">7.2.2.12</ecNumber>
    </recommendedName>
</protein>
<dbReference type="GO" id="GO:0005524">
    <property type="term" value="F:ATP binding"/>
    <property type="evidence" value="ECO:0007669"/>
    <property type="project" value="UniProtKB-UniRule"/>
</dbReference>
<dbReference type="PRINTS" id="PR00119">
    <property type="entry name" value="CATATPASE"/>
</dbReference>
<feature type="transmembrane region" description="Helical" evidence="8">
    <location>
        <begin position="243"/>
        <end position="262"/>
    </location>
</feature>
<evidence type="ECO:0000256" key="5">
    <source>
        <dbReference type="ARBA" id="ARBA00023136"/>
    </source>
</evidence>
<evidence type="ECO:0000256" key="3">
    <source>
        <dbReference type="ARBA" id="ARBA00022692"/>
    </source>
</evidence>
<dbReference type="Gene3D" id="3.40.1110.10">
    <property type="entry name" value="Calcium-transporting ATPase, cytoplasmic domain N"/>
    <property type="match status" value="1"/>
</dbReference>
<dbReference type="InterPro" id="IPR023214">
    <property type="entry name" value="HAD_sf"/>
</dbReference>
<keyword evidence="8" id="KW-0479">Metal-binding</keyword>
<dbReference type="InterPro" id="IPR036412">
    <property type="entry name" value="HAD-like_sf"/>
</dbReference>
<dbReference type="OrthoDB" id="9807843at2"/>
<dbReference type="SUPFAM" id="SSF81665">
    <property type="entry name" value="Calcium ATPase, transmembrane domain M"/>
    <property type="match status" value="1"/>
</dbReference>
<comment type="caution">
    <text evidence="10">The sequence shown here is derived from an EMBL/GenBank/DDBJ whole genome shotgun (WGS) entry which is preliminary data.</text>
</comment>